<feature type="non-terminal residue" evidence="2">
    <location>
        <position position="1"/>
    </location>
</feature>
<dbReference type="AlphaFoldDB" id="A0A1D1Y8R0"/>
<keyword evidence="2" id="KW-0547">Nucleotide-binding</keyword>
<gene>
    <name evidence="2" type="primary">RECQL5_2</name>
    <name evidence="2" type="ORF">g.113713</name>
</gene>
<protein>
    <submittedName>
        <fullName evidence="2">ATP-dependent DNA helicase Q5</fullName>
    </submittedName>
</protein>
<proteinExistence type="predicted"/>
<organism evidence="2">
    <name type="scientific">Anthurium amnicola</name>
    <dbReference type="NCBI Taxonomy" id="1678845"/>
    <lineage>
        <taxon>Eukaryota</taxon>
        <taxon>Viridiplantae</taxon>
        <taxon>Streptophyta</taxon>
        <taxon>Embryophyta</taxon>
        <taxon>Tracheophyta</taxon>
        <taxon>Spermatophyta</taxon>
        <taxon>Magnoliopsida</taxon>
        <taxon>Liliopsida</taxon>
        <taxon>Araceae</taxon>
        <taxon>Pothoideae</taxon>
        <taxon>Potheae</taxon>
        <taxon>Anthurium</taxon>
    </lineage>
</organism>
<sequence length="130" mass="13323">AAEGRADGARRRQRVVSQRPRPRSHLFDLRKPPRVPSGRPPAAPAASGAGGFAGGSRARPPSRVRRRGGAAEPDDGPAVAALRDDAGDAGPLGAGDVPGGLRRRRPLGSDHVHGGRVRDGCLLAGDLRAG</sequence>
<feature type="compositionally biased region" description="Pro residues" evidence="1">
    <location>
        <begin position="34"/>
        <end position="43"/>
    </location>
</feature>
<feature type="compositionally biased region" description="Basic and acidic residues" evidence="1">
    <location>
        <begin position="107"/>
        <end position="117"/>
    </location>
</feature>
<accession>A0A1D1Y8R0</accession>
<dbReference type="EMBL" id="GDJX01016907">
    <property type="protein sequence ID" value="JAT51029.1"/>
    <property type="molecule type" value="Transcribed_RNA"/>
</dbReference>
<feature type="compositionally biased region" description="Basic and acidic residues" evidence="1">
    <location>
        <begin position="1"/>
        <end position="10"/>
    </location>
</feature>
<feature type="region of interest" description="Disordered" evidence="1">
    <location>
        <begin position="1"/>
        <end position="117"/>
    </location>
</feature>
<keyword evidence="2" id="KW-0347">Helicase</keyword>
<keyword evidence="2" id="KW-0067">ATP-binding</keyword>
<evidence type="ECO:0000256" key="1">
    <source>
        <dbReference type="SAM" id="MobiDB-lite"/>
    </source>
</evidence>
<reference evidence="2" key="1">
    <citation type="submission" date="2015-07" db="EMBL/GenBank/DDBJ databases">
        <title>Transcriptome Assembly of Anthurium amnicola.</title>
        <authorList>
            <person name="Suzuki J."/>
        </authorList>
    </citation>
    <scope>NUCLEOTIDE SEQUENCE</scope>
</reference>
<evidence type="ECO:0000313" key="2">
    <source>
        <dbReference type="EMBL" id="JAT51029.1"/>
    </source>
</evidence>
<keyword evidence="2" id="KW-0378">Hydrolase</keyword>
<dbReference type="GO" id="GO:0004386">
    <property type="term" value="F:helicase activity"/>
    <property type="evidence" value="ECO:0007669"/>
    <property type="project" value="UniProtKB-KW"/>
</dbReference>
<name>A0A1D1Y8R0_9ARAE</name>